<feature type="domain" description="B30.2/SPRY" evidence="10">
    <location>
        <begin position="352"/>
        <end position="548"/>
    </location>
</feature>
<dbReference type="CDD" id="cd19769">
    <property type="entry name" value="Bbox2_TRIM16-like"/>
    <property type="match status" value="1"/>
</dbReference>
<dbReference type="InterPro" id="IPR043136">
    <property type="entry name" value="B30.2/SPRY_sf"/>
</dbReference>
<keyword evidence="5" id="KW-0391">Immunity</keyword>
<dbReference type="PROSITE" id="PS50119">
    <property type="entry name" value="ZF_BBOX"/>
    <property type="match status" value="1"/>
</dbReference>
<sequence>MASAISLLSEEQFLCSICLDVFTDPVTIPCGHNFCKSCITEHWDTNDQHQCPLCKEQYEKIPHLRVNTFISEMAAQFKQSVSRETITSTIGSSSEEQHTDPGEVLCDFCTDTKLRALKSCLDCLISYCEAHLEPHQRIPALKRHMLINPVKNLESRVCKKHNRPLEQFCRTDKICMCFFCSELEHKLHHIVSLKEEYEERKAELGKTEAEVQRMIQERELKIEQIKQSVTLSREDADRETATSVEVFTALMQSVERSLAQVIDMIDEKHKQTEELAEGLIKELEEEIFELIKRNTELEQLSCNEDHLHFLQNNLSLKAPPPTKDWTKVKVHSLYDGILKTNLAELRETLSKDTKTPCADGQLKKYRQHSVDVTLDPETAHPKLILSADGKQVHHQDTSRGMEDSPQRISSFFGVLGNEGFSSGKFYYEVQVKGKTDWILGVAEETINRTGVSHFCPQNGFWTISLKDGREYKALAEAEPIQLSLKSKPEKVGVFVDYKRGLVYFYDADNSALIFAFTGYDFTEKLYPIFNPRKNNDGKNATPLIICPVDNSD</sequence>
<feature type="domain" description="RING-type" evidence="8">
    <location>
        <begin position="15"/>
        <end position="55"/>
    </location>
</feature>
<dbReference type="SMART" id="SM00449">
    <property type="entry name" value="SPRY"/>
    <property type="match status" value="1"/>
</dbReference>
<feature type="coiled-coil region" evidence="7">
    <location>
        <begin position="266"/>
        <end position="300"/>
    </location>
</feature>
<keyword evidence="2" id="KW-0479">Metal-binding</keyword>
<evidence type="ECO:0000259" key="8">
    <source>
        <dbReference type="PROSITE" id="PS50089"/>
    </source>
</evidence>
<keyword evidence="7" id="KW-0175">Coiled coil</keyword>
<dbReference type="InterPro" id="IPR006574">
    <property type="entry name" value="PRY"/>
</dbReference>
<evidence type="ECO:0000256" key="5">
    <source>
        <dbReference type="ARBA" id="ARBA00022859"/>
    </source>
</evidence>
<dbReference type="CDD" id="cd13733">
    <property type="entry name" value="SPRY_PRY_C-I_1"/>
    <property type="match status" value="1"/>
</dbReference>
<evidence type="ECO:0000256" key="6">
    <source>
        <dbReference type="PROSITE-ProRule" id="PRU00024"/>
    </source>
</evidence>
<dbReference type="Pfam" id="PF25600">
    <property type="entry name" value="TRIM_CC"/>
    <property type="match status" value="1"/>
</dbReference>
<dbReference type="Gene3D" id="2.60.120.920">
    <property type="match status" value="1"/>
</dbReference>
<dbReference type="PANTHER" id="PTHR25465">
    <property type="entry name" value="B-BOX DOMAIN CONTAINING"/>
    <property type="match status" value="1"/>
</dbReference>
<feature type="domain" description="B box-type" evidence="9">
    <location>
        <begin position="153"/>
        <end position="193"/>
    </location>
</feature>
<keyword evidence="12" id="KW-1185">Reference proteome</keyword>
<dbReference type="Pfam" id="PF13765">
    <property type="entry name" value="PRY"/>
    <property type="match status" value="1"/>
</dbReference>
<evidence type="ECO:0000256" key="1">
    <source>
        <dbReference type="ARBA" id="ARBA00022588"/>
    </source>
</evidence>
<name>A0AAV1F3R7_XYRNO</name>
<gene>
    <name evidence="11" type="ORF">XNOV1_A043548</name>
</gene>
<evidence type="ECO:0000313" key="12">
    <source>
        <dbReference type="Proteomes" id="UP001178508"/>
    </source>
</evidence>
<dbReference type="GO" id="GO:0005737">
    <property type="term" value="C:cytoplasm"/>
    <property type="evidence" value="ECO:0007669"/>
    <property type="project" value="UniProtKB-ARBA"/>
</dbReference>
<dbReference type="InterPro" id="IPR001870">
    <property type="entry name" value="B30.2/SPRY"/>
</dbReference>
<feature type="coiled-coil region" evidence="7">
    <location>
        <begin position="180"/>
        <end position="217"/>
    </location>
</feature>
<dbReference type="Gene3D" id="4.10.830.40">
    <property type="match status" value="1"/>
</dbReference>
<evidence type="ECO:0000259" key="10">
    <source>
        <dbReference type="PROSITE" id="PS50188"/>
    </source>
</evidence>
<protein>
    <recommendedName>
        <fullName evidence="13">E3 ubiquitin-protein ligase TRIM39-like</fullName>
    </recommendedName>
</protein>
<dbReference type="Proteomes" id="UP001178508">
    <property type="component" value="Chromosome 4"/>
</dbReference>
<dbReference type="Pfam" id="PF00643">
    <property type="entry name" value="zf-B_box"/>
    <property type="match status" value="1"/>
</dbReference>
<dbReference type="SMART" id="SM00336">
    <property type="entry name" value="BBOX"/>
    <property type="match status" value="1"/>
</dbReference>
<dbReference type="InterPro" id="IPR000315">
    <property type="entry name" value="Znf_B-box"/>
</dbReference>
<evidence type="ECO:0000256" key="3">
    <source>
        <dbReference type="ARBA" id="ARBA00022771"/>
    </source>
</evidence>
<keyword evidence="4" id="KW-0862">Zinc</keyword>
<dbReference type="InterPro" id="IPR017907">
    <property type="entry name" value="Znf_RING_CS"/>
</dbReference>
<dbReference type="InterPro" id="IPR001841">
    <property type="entry name" value="Znf_RING"/>
</dbReference>
<dbReference type="SUPFAM" id="SSF57845">
    <property type="entry name" value="B-box zinc-binding domain"/>
    <property type="match status" value="1"/>
</dbReference>
<dbReference type="Pfam" id="PF00622">
    <property type="entry name" value="SPRY"/>
    <property type="match status" value="1"/>
</dbReference>
<dbReference type="InterPro" id="IPR003879">
    <property type="entry name" value="Butyrophylin_SPRY"/>
</dbReference>
<dbReference type="PROSITE" id="PS50089">
    <property type="entry name" value="ZF_RING_2"/>
    <property type="match status" value="1"/>
</dbReference>
<dbReference type="SUPFAM" id="SSF57850">
    <property type="entry name" value="RING/U-box"/>
    <property type="match status" value="1"/>
</dbReference>
<accession>A0AAV1F3R7</accession>
<dbReference type="InterPro" id="IPR027370">
    <property type="entry name" value="Znf-RING_euk"/>
</dbReference>
<dbReference type="FunFam" id="2.60.120.920:FF:000004">
    <property type="entry name" value="Butyrophilin subfamily 1 member A1"/>
    <property type="match status" value="1"/>
</dbReference>
<evidence type="ECO:0000313" key="11">
    <source>
        <dbReference type="EMBL" id="CAJ1055639.1"/>
    </source>
</evidence>
<evidence type="ECO:0000256" key="2">
    <source>
        <dbReference type="ARBA" id="ARBA00022723"/>
    </source>
</evidence>
<dbReference type="SUPFAM" id="SSF49899">
    <property type="entry name" value="Concanavalin A-like lectins/glucanases"/>
    <property type="match status" value="1"/>
</dbReference>
<dbReference type="SMART" id="SM00184">
    <property type="entry name" value="RING"/>
    <property type="match status" value="1"/>
</dbReference>
<keyword evidence="3 6" id="KW-0863">Zinc-finger</keyword>
<dbReference type="InterPro" id="IPR003877">
    <property type="entry name" value="SPRY_dom"/>
</dbReference>
<dbReference type="InterPro" id="IPR013320">
    <property type="entry name" value="ConA-like_dom_sf"/>
</dbReference>
<keyword evidence="1" id="KW-0399">Innate immunity</keyword>
<dbReference type="GO" id="GO:0045087">
    <property type="term" value="P:innate immune response"/>
    <property type="evidence" value="ECO:0007669"/>
    <property type="project" value="UniProtKB-KW"/>
</dbReference>
<dbReference type="PANTHER" id="PTHR25465:SF32">
    <property type="entry name" value="BLOODTHIRSTY-RELATED GENE FAMILY, MEMBER 16 ISOFORM X1-RELATED"/>
    <property type="match status" value="1"/>
</dbReference>
<dbReference type="Gene3D" id="3.30.160.60">
    <property type="entry name" value="Classic Zinc Finger"/>
    <property type="match status" value="1"/>
</dbReference>
<dbReference type="AlphaFoldDB" id="A0AAV1F3R7"/>
<dbReference type="InterPro" id="IPR058030">
    <property type="entry name" value="TRIM8/14/16/25/29/45/65_CC"/>
</dbReference>
<dbReference type="GO" id="GO:0008270">
    <property type="term" value="F:zinc ion binding"/>
    <property type="evidence" value="ECO:0007669"/>
    <property type="project" value="UniProtKB-KW"/>
</dbReference>
<organism evidence="11 12">
    <name type="scientific">Xyrichtys novacula</name>
    <name type="common">Pearly razorfish</name>
    <name type="synonym">Hemipteronotus novacula</name>
    <dbReference type="NCBI Taxonomy" id="13765"/>
    <lineage>
        <taxon>Eukaryota</taxon>
        <taxon>Metazoa</taxon>
        <taxon>Chordata</taxon>
        <taxon>Craniata</taxon>
        <taxon>Vertebrata</taxon>
        <taxon>Euteleostomi</taxon>
        <taxon>Actinopterygii</taxon>
        <taxon>Neopterygii</taxon>
        <taxon>Teleostei</taxon>
        <taxon>Neoteleostei</taxon>
        <taxon>Acanthomorphata</taxon>
        <taxon>Eupercaria</taxon>
        <taxon>Labriformes</taxon>
        <taxon>Labridae</taxon>
        <taxon>Xyrichtys</taxon>
    </lineage>
</organism>
<dbReference type="Pfam" id="PF13445">
    <property type="entry name" value="zf-RING_UBOX"/>
    <property type="match status" value="1"/>
</dbReference>
<dbReference type="PRINTS" id="PR01407">
    <property type="entry name" value="BUTYPHLNCDUF"/>
</dbReference>
<dbReference type="PROSITE" id="PS00518">
    <property type="entry name" value="ZF_RING_1"/>
    <property type="match status" value="1"/>
</dbReference>
<dbReference type="SMART" id="SM00589">
    <property type="entry name" value="PRY"/>
    <property type="match status" value="1"/>
</dbReference>
<dbReference type="InterPro" id="IPR051051">
    <property type="entry name" value="E3_ubiq-ligase_TRIM/RNF"/>
</dbReference>
<dbReference type="PROSITE" id="PS50188">
    <property type="entry name" value="B302_SPRY"/>
    <property type="match status" value="1"/>
</dbReference>
<proteinExistence type="predicted"/>
<evidence type="ECO:0008006" key="13">
    <source>
        <dbReference type="Google" id="ProtNLM"/>
    </source>
</evidence>
<evidence type="ECO:0000256" key="7">
    <source>
        <dbReference type="SAM" id="Coils"/>
    </source>
</evidence>
<evidence type="ECO:0000259" key="9">
    <source>
        <dbReference type="PROSITE" id="PS50119"/>
    </source>
</evidence>
<reference evidence="11" key="1">
    <citation type="submission" date="2023-08" db="EMBL/GenBank/DDBJ databases">
        <authorList>
            <person name="Alioto T."/>
            <person name="Alioto T."/>
            <person name="Gomez Garrido J."/>
        </authorList>
    </citation>
    <scope>NUCLEOTIDE SEQUENCE</scope>
</reference>
<dbReference type="Gene3D" id="3.30.40.10">
    <property type="entry name" value="Zinc/RING finger domain, C3HC4 (zinc finger)"/>
    <property type="match status" value="1"/>
</dbReference>
<dbReference type="EMBL" id="OY660867">
    <property type="protein sequence ID" value="CAJ1055639.1"/>
    <property type="molecule type" value="Genomic_DNA"/>
</dbReference>
<evidence type="ECO:0000256" key="4">
    <source>
        <dbReference type="ARBA" id="ARBA00022833"/>
    </source>
</evidence>
<dbReference type="InterPro" id="IPR013083">
    <property type="entry name" value="Znf_RING/FYVE/PHD"/>
</dbReference>